<dbReference type="EMBL" id="NHZQ01000060">
    <property type="protein sequence ID" value="PSK56541.1"/>
    <property type="molecule type" value="Genomic_DNA"/>
</dbReference>
<feature type="compositionally biased region" description="Low complexity" evidence="3">
    <location>
        <begin position="404"/>
        <end position="426"/>
    </location>
</feature>
<dbReference type="Pfam" id="PF14295">
    <property type="entry name" value="PAN_4"/>
    <property type="match status" value="4"/>
</dbReference>
<dbReference type="CDD" id="cd01100">
    <property type="entry name" value="APPLE_Factor_XI_like"/>
    <property type="match status" value="2"/>
</dbReference>
<dbReference type="SUPFAM" id="SSF57414">
    <property type="entry name" value="Hairpin loop containing domain-like"/>
    <property type="match status" value="1"/>
</dbReference>
<feature type="compositionally biased region" description="Low complexity" evidence="3">
    <location>
        <begin position="1092"/>
        <end position="1112"/>
    </location>
</feature>
<keyword evidence="2" id="KW-1015">Disulfide bond</keyword>
<evidence type="ECO:0000256" key="1">
    <source>
        <dbReference type="ARBA" id="ARBA00022737"/>
    </source>
</evidence>
<feature type="domain" description="Apple" evidence="5">
    <location>
        <begin position="1006"/>
        <end position="1094"/>
    </location>
</feature>
<gene>
    <name evidence="6" type="ORF">B9Z65_6165</name>
</gene>
<keyword evidence="7" id="KW-1185">Reference proteome</keyword>
<dbReference type="OrthoDB" id="3944445at2759"/>
<dbReference type="AlphaFoldDB" id="A0A2P8A7U5"/>
<dbReference type="PROSITE" id="PS50948">
    <property type="entry name" value="PAN"/>
    <property type="match status" value="3"/>
</dbReference>
<dbReference type="SMART" id="SM00223">
    <property type="entry name" value="APPLE"/>
    <property type="match status" value="2"/>
</dbReference>
<keyword evidence="1" id="KW-0677">Repeat</keyword>
<feature type="compositionally biased region" description="Low complexity" evidence="3">
    <location>
        <begin position="207"/>
        <end position="218"/>
    </location>
</feature>
<feature type="compositionally biased region" description="Low complexity" evidence="3">
    <location>
        <begin position="736"/>
        <end position="746"/>
    </location>
</feature>
<feature type="compositionally biased region" description="Low complexity" evidence="3">
    <location>
        <begin position="132"/>
        <end position="160"/>
    </location>
</feature>
<feature type="compositionally biased region" description="Polar residues" evidence="3">
    <location>
        <begin position="285"/>
        <end position="304"/>
    </location>
</feature>
<reference evidence="6 7" key="1">
    <citation type="submission" date="2017-05" db="EMBL/GenBank/DDBJ databases">
        <title>Draft genome sequence of Elsinoe australis.</title>
        <authorList>
            <person name="Cheng Q."/>
        </authorList>
    </citation>
    <scope>NUCLEOTIDE SEQUENCE [LARGE SCALE GENOMIC DNA]</scope>
    <source>
        <strain evidence="6 7">NL1</strain>
    </source>
</reference>
<feature type="compositionally biased region" description="Low complexity" evidence="3">
    <location>
        <begin position="870"/>
        <end position="1002"/>
    </location>
</feature>
<feature type="compositionally biased region" description="Polar residues" evidence="3">
    <location>
        <begin position="314"/>
        <end position="360"/>
    </location>
</feature>
<proteinExistence type="predicted"/>
<dbReference type="Proteomes" id="UP000243723">
    <property type="component" value="Unassembled WGS sequence"/>
</dbReference>
<keyword evidence="4" id="KW-0732">Signal</keyword>
<feature type="compositionally biased region" description="Low complexity" evidence="3">
    <location>
        <begin position="261"/>
        <end position="284"/>
    </location>
</feature>
<feature type="region of interest" description="Disordered" evidence="3">
    <location>
        <begin position="515"/>
        <end position="542"/>
    </location>
</feature>
<dbReference type="Gene3D" id="3.50.4.10">
    <property type="entry name" value="Hepatocyte Growth Factor"/>
    <property type="match status" value="4"/>
</dbReference>
<feature type="compositionally biased region" description="Polar residues" evidence="3">
    <location>
        <begin position="174"/>
        <end position="206"/>
    </location>
</feature>
<feature type="compositionally biased region" description="Polar residues" evidence="3">
    <location>
        <begin position="853"/>
        <end position="869"/>
    </location>
</feature>
<feature type="compositionally biased region" description="Low complexity" evidence="3">
    <location>
        <begin position="225"/>
        <end position="248"/>
    </location>
</feature>
<name>A0A2P8A7U5_9PEZI</name>
<comment type="caution">
    <text evidence="6">The sequence shown here is derived from an EMBL/GenBank/DDBJ whole genome shotgun (WGS) entry which is preliminary data.</text>
</comment>
<dbReference type="GO" id="GO:0006508">
    <property type="term" value="P:proteolysis"/>
    <property type="evidence" value="ECO:0007669"/>
    <property type="project" value="InterPro"/>
</dbReference>
<feature type="chain" id="PRO_5015127821" description="Apple domain-containing protein" evidence="4">
    <location>
        <begin position="24"/>
        <end position="1153"/>
    </location>
</feature>
<feature type="signal peptide" evidence="4">
    <location>
        <begin position="1"/>
        <end position="23"/>
    </location>
</feature>
<feature type="domain" description="Apple" evidence="5">
    <location>
        <begin position="545"/>
        <end position="635"/>
    </location>
</feature>
<protein>
    <recommendedName>
        <fullName evidence="5">Apple domain-containing protein</fullName>
    </recommendedName>
</protein>
<feature type="compositionally biased region" description="Polar residues" evidence="3">
    <location>
        <begin position="760"/>
        <end position="771"/>
    </location>
</feature>
<feature type="region of interest" description="Disordered" evidence="3">
    <location>
        <begin position="835"/>
        <end position="1002"/>
    </location>
</feature>
<feature type="region of interest" description="Disordered" evidence="3">
    <location>
        <begin position="97"/>
        <end position="426"/>
    </location>
</feature>
<feature type="compositionally biased region" description="Low complexity" evidence="3">
    <location>
        <begin position="526"/>
        <end position="542"/>
    </location>
</feature>
<dbReference type="Pfam" id="PF00024">
    <property type="entry name" value="PAN_1"/>
    <property type="match status" value="1"/>
</dbReference>
<evidence type="ECO:0000256" key="3">
    <source>
        <dbReference type="SAM" id="MobiDB-lite"/>
    </source>
</evidence>
<sequence length="1153" mass="117244">MAPSIRGFALLALVGYNAFEATAAPNPRNRAVKSRSSRSTSSYDSASWYTTEYVKTVTKWKTLMRSNSTITMASTEVVTGATSSPVSASPVTSVSVRSSSATLPSEQPTGSPSAVSPDAENGDKSSASQGDLQSLASASSTSQPVQQNPSTASSEPAPSSAVPPPTSQSAGASGESTAYSEPSQPVVQPGSTEAQSSAGETSTSFDSNTATSSRSVARTTKKASTRSATTRKGATTSRESSFQSTTSSWGGSPVSPVIWPGSTPLSGDSSQSSGSTATKKSATGNSAATESETREQSASTSPQSEADKPVSKTAGASSPVVQPGPTTVSGTAASPVATSGQPSPNSDAGNSAGTSVQLATGLSAADETTKSSTPSATQAKSGTATRSRSSRSKNRSRTRKTSKTSKVVASTTASTSSGSAPSFSPKSVTCPADNGNLYTAANNRQYVVECGVDHAGGNIGIAYVSSFQECIERCAANAKCVTVSLSGAACYLKDNVGMAMDNTVWGAREVSAADASSIENRPTPSPASSGQGASSTAAPGGTRSCKDVASAGSSYTDAASGRQYTIACSSDLPGQGDYAAKYSQSFEGCFQYCGAESSCTAFSYFGGICYLKSLMGRDLNIVSPSGADIAYMSSAGTPAPTPAAGTTCRSLPSTYESTDDRKYKVKCGYDELGFSDIGSAFSRTFSACFALCDKFDKCVGFAYAAQTCYFKSAIGSTNENYNIDLAYLENVKPQKTSKSAKPSKTTFGSGSMASEDPRACSSSSNKGSTYQKGDGPTYQLYCGTDLYGGDYDTASSPSYEGCLDICTQQERCVAFAYLRDSQLCYLKSEVNMGRKSSGVDSASVVGLKPNIKPANSTGRISTMFHTTPKSATSSMSGSGSMSMTGPSSTAGLTSSASSSGASSGVSSGTSPSGASSSRASSSGASASVASSSGISPSGKSSTTSSSDVTSSNSQTFGALPTGASSSVTSSMSSALASGSSSSSSISSPSKTTSSGATTSSAGARDCSDLGLTYQNGDGPEYDVLCNTDYVDGDFRNERSDSFEGCFGICTADAECVAFTYDEGSDICYLKNKALQTYQHAGVNSGSIKGGKKPSSSSSSMSASVSTSASGSSMSSSVLIDISLRLTFNNNELRQRFINHGDTDFFVFQLQLEN</sequence>
<dbReference type="InterPro" id="IPR003609">
    <property type="entry name" value="Pan_app"/>
</dbReference>
<feature type="region of interest" description="Disordered" evidence="3">
    <location>
        <begin position="736"/>
        <end position="772"/>
    </location>
</feature>
<dbReference type="GO" id="GO:0005576">
    <property type="term" value="C:extracellular region"/>
    <property type="evidence" value="ECO:0007669"/>
    <property type="project" value="InterPro"/>
</dbReference>
<dbReference type="InterPro" id="IPR000177">
    <property type="entry name" value="Apple"/>
</dbReference>
<evidence type="ECO:0000313" key="6">
    <source>
        <dbReference type="EMBL" id="PSK56541.1"/>
    </source>
</evidence>
<feature type="region of interest" description="Disordered" evidence="3">
    <location>
        <begin position="1083"/>
        <end position="1112"/>
    </location>
</feature>
<evidence type="ECO:0000259" key="5">
    <source>
        <dbReference type="PROSITE" id="PS50948"/>
    </source>
</evidence>
<organism evidence="6 7">
    <name type="scientific">Elsinoe australis</name>
    <dbReference type="NCBI Taxonomy" id="40998"/>
    <lineage>
        <taxon>Eukaryota</taxon>
        <taxon>Fungi</taxon>
        <taxon>Dikarya</taxon>
        <taxon>Ascomycota</taxon>
        <taxon>Pezizomycotina</taxon>
        <taxon>Dothideomycetes</taxon>
        <taxon>Dothideomycetidae</taxon>
        <taxon>Myriangiales</taxon>
        <taxon>Elsinoaceae</taxon>
        <taxon>Elsinoe</taxon>
    </lineage>
</organism>
<evidence type="ECO:0000313" key="7">
    <source>
        <dbReference type="Proteomes" id="UP000243723"/>
    </source>
</evidence>
<feature type="domain" description="Apple" evidence="5">
    <location>
        <begin position="760"/>
        <end position="851"/>
    </location>
</feature>
<accession>A0A2P8A7U5</accession>
<evidence type="ECO:0000256" key="4">
    <source>
        <dbReference type="SAM" id="SignalP"/>
    </source>
</evidence>
<evidence type="ECO:0000256" key="2">
    <source>
        <dbReference type="ARBA" id="ARBA00023157"/>
    </source>
</evidence>
<feature type="compositionally biased region" description="Basic residues" evidence="3">
    <location>
        <begin position="388"/>
        <end position="403"/>
    </location>
</feature>